<dbReference type="Proteomes" id="UP000762676">
    <property type="component" value="Unassembled WGS sequence"/>
</dbReference>
<dbReference type="EMBL" id="BMAT01005193">
    <property type="protein sequence ID" value="GFR88911.1"/>
    <property type="molecule type" value="Genomic_DNA"/>
</dbReference>
<keyword evidence="2" id="KW-1185">Reference proteome</keyword>
<reference evidence="1 2" key="1">
    <citation type="journal article" date="2021" name="Elife">
        <title>Chloroplast acquisition without the gene transfer in kleptoplastic sea slugs, Plakobranchus ocellatus.</title>
        <authorList>
            <person name="Maeda T."/>
            <person name="Takahashi S."/>
            <person name="Yoshida T."/>
            <person name="Shimamura S."/>
            <person name="Takaki Y."/>
            <person name="Nagai Y."/>
            <person name="Toyoda A."/>
            <person name="Suzuki Y."/>
            <person name="Arimoto A."/>
            <person name="Ishii H."/>
            <person name="Satoh N."/>
            <person name="Nishiyama T."/>
            <person name="Hasebe M."/>
            <person name="Maruyama T."/>
            <person name="Minagawa J."/>
            <person name="Obokata J."/>
            <person name="Shigenobu S."/>
        </authorList>
    </citation>
    <scope>NUCLEOTIDE SEQUENCE [LARGE SCALE GENOMIC DNA]</scope>
</reference>
<evidence type="ECO:0000313" key="2">
    <source>
        <dbReference type="Proteomes" id="UP000762676"/>
    </source>
</evidence>
<comment type="caution">
    <text evidence="1">The sequence shown here is derived from an EMBL/GenBank/DDBJ whole genome shotgun (WGS) entry which is preliminary data.</text>
</comment>
<evidence type="ECO:0000313" key="1">
    <source>
        <dbReference type="EMBL" id="GFR88911.1"/>
    </source>
</evidence>
<accession>A0AAV4GWL9</accession>
<protein>
    <submittedName>
        <fullName evidence="1">Uncharacterized protein</fullName>
    </submittedName>
</protein>
<gene>
    <name evidence="1" type="ORF">ElyMa_002529600</name>
</gene>
<organism evidence="1 2">
    <name type="scientific">Elysia marginata</name>
    <dbReference type="NCBI Taxonomy" id="1093978"/>
    <lineage>
        <taxon>Eukaryota</taxon>
        <taxon>Metazoa</taxon>
        <taxon>Spiralia</taxon>
        <taxon>Lophotrochozoa</taxon>
        <taxon>Mollusca</taxon>
        <taxon>Gastropoda</taxon>
        <taxon>Heterobranchia</taxon>
        <taxon>Euthyneura</taxon>
        <taxon>Panpulmonata</taxon>
        <taxon>Sacoglossa</taxon>
        <taxon>Placobranchoidea</taxon>
        <taxon>Plakobranchidae</taxon>
        <taxon>Elysia</taxon>
    </lineage>
</organism>
<name>A0AAV4GWL9_9GAST</name>
<sequence>MKLIYDGNLSRRGRVHTTHDSIDNQFNTYDYPEEMNRFFRLRDLHNAMHNMYMPCRGGLMRHHATERVDNTEATYTFKHVKPYRQENETDGQYYLSAGYGKGDRRRIGGSKDAITETRTIIEKQLGQPQNAFLVGADGELEHPLWTQDRYWEDDQFAKIPPEVITSYREQFQHVNDLSHFQALTFLDKFAHFMHHPTLAALFETTMFSETLPNPSVGRKAVIDLVVQSDADATLFLDMMDPILRKMKINERRPPKKQYTGNYSSLTNTARLRTLRILAGAINHMRNPTTTPSPLSPRVIERAERLLAKVWREELNTLPQSLETEKEHLQYNHTILVLLSTYPYLETEDPHRLKTNALKVLNRILTDNTWRINFDDYVQKYRSAEIGQCANDAIWGWRLLESDYLQLSQTGQLPGTASTQSQSQAQVMEQIEFSVQGNRFITIPSYKVPSVLKEAFTDTNSEKLLTTITFCCDVNDPQADNRIVVIDNTQQSIIGSFYLRGSAQGQFQRWESLPNRRQTVHPVAMKISRDYSNLSNFATLEDKENVSLLWSDPSNHNKPLAMNTLNSEWQFQVDTDGHWYTTNYPDYIITDVSEDCMHLVSRDNPCQRKKIIKHSAGYYSYDTDNKGNVTGYPDGIESMPKYIELILRQDRLNFHDIDLCQNIINRLTQGGNLLNKATRNDIKNLLVDKQDEVNPFVCTLLLKLAAAYHHCNPHHLKKGDLALPIKELFRKYLGIRKMLDEDRMLTHDDETTLMTAMLNHAKKQTVPIKDREASLNQEGICFLIPRIIIERCRYLDPTLHRELEKWTETMGLMPDWTRGSKCKERCRIKKDAHATDFDWYHNLRLPFHDGIDTNALVRHENDPVQIYNMTSPSRERFTLNFLFYYKIARNTRHPKHQQLKQFLANIESQDESVKELTLFLQLVMERPSYFKAYNRDGIGAPPRPEAFGLPADYDDTMDPYLEHGWRYSQRLSKREKNYLREKEFHPHKQTLQGQLSWYYWNAYWQNSWKLDAQMRLKTFDRRSRLLSKSTLYLPVMLPCRLHHTDPPPCEEVKYTGIDVKSRNEEDAQTTFEAMRNEVEDLLNNSAADLKTLLVQEDENLHRGRVEQQIRDVSRLREQMEPLTH</sequence>
<feature type="non-terminal residue" evidence="1">
    <location>
        <position position="1123"/>
    </location>
</feature>
<proteinExistence type="predicted"/>
<dbReference type="AlphaFoldDB" id="A0AAV4GWL9"/>